<name>A0A918EV24_9ACTN</name>
<gene>
    <name evidence="2" type="ORF">GCM10010145_47560</name>
</gene>
<protein>
    <submittedName>
        <fullName evidence="2">Uncharacterized protein</fullName>
    </submittedName>
</protein>
<accession>A0A918EV24</accession>
<evidence type="ECO:0000313" key="2">
    <source>
        <dbReference type="EMBL" id="GGQ72441.1"/>
    </source>
</evidence>
<evidence type="ECO:0000256" key="1">
    <source>
        <dbReference type="SAM" id="MobiDB-lite"/>
    </source>
</evidence>
<feature type="compositionally biased region" description="Basic and acidic residues" evidence="1">
    <location>
        <begin position="1"/>
        <end position="10"/>
    </location>
</feature>
<organism evidence="2 3">
    <name type="scientific">Streptomyces ruber</name>
    <dbReference type="NCBI Taxonomy" id="83378"/>
    <lineage>
        <taxon>Bacteria</taxon>
        <taxon>Bacillati</taxon>
        <taxon>Actinomycetota</taxon>
        <taxon>Actinomycetes</taxon>
        <taxon>Kitasatosporales</taxon>
        <taxon>Streptomycetaceae</taxon>
        <taxon>Streptomyces</taxon>
    </lineage>
</organism>
<sequence>MSLTHEEKTAHRSLRRRTAVEHRFLPETYKAARHATKARPRSH</sequence>
<comment type="caution">
    <text evidence="2">The sequence shown here is derived from an EMBL/GenBank/DDBJ whole genome shotgun (WGS) entry which is preliminary data.</text>
</comment>
<feature type="region of interest" description="Disordered" evidence="1">
    <location>
        <begin position="1"/>
        <end position="43"/>
    </location>
</feature>
<dbReference type="AlphaFoldDB" id="A0A918EV24"/>
<keyword evidence="3" id="KW-1185">Reference proteome</keyword>
<feature type="compositionally biased region" description="Basic residues" evidence="1">
    <location>
        <begin position="31"/>
        <end position="43"/>
    </location>
</feature>
<reference evidence="2" key="2">
    <citation type="submission" date="2020-09" db="EMBL/GenBank/DDBJ databases">
        <authorList>
            <person name="Sun Q."/>
            <person name="Ohkuma M."/>
        </authorList>
    </citation>
    <scope>NUCLEOTIDE SEQUENCE</scope>
    <source>
        <strain evidence="2">JCM 3131</strain>
    </source>
</reference>
<reference evidence="2" key="1">
    <citation type="journal article" date="2014" name="Int. J. Syst. Evol. Microbiol.">
        <title>Complete genome sequence of Corynebacterium casei LMG S-19264T (=DSM 44701T), isolated from a smear-ripened cheese.</title>
        <authorList>
            <consortium name="US DOE Joint Genome Institute (JGI-PGF)"/>
            <person name="Walter F."/>
            <person name="Albersmeier A."/>
            <person name="Kalinowski J."/>
            <person name="Ruckert C."/>
        </authorList>
    </citation>
    <scope>NUCLEOTIDE SEQUENCE</scope>
    <source>
        <strain evidence="2">JCM 3131</strain>
    </source>
</reference>
<proteinExistence type="predicted"/>
<dbReference type="Proteomes" id="UP000620156">
    <property type="component" value="Unassembled WGS sequence"/>
</dbReference>
<dbReference type="RefSeq" id="WP_268245687.1">
    <property type="nucleotide sequence ID" value="NZ_BMQK01000012.1"/>
</dbReference>
<dbReference type="EMBL" id="BMQK01000012">
    <property type="protein sequence ID" value="GGQ72441.1"/>
    <property type="molecule type" value="Genomic_DNA"/>
</dbReference>
<evidence type="ECO:0000313" key="3">
    <source>
        <dbReference type="Proteomes" id="UP000620156"/>
    </source>
</evidence>